<feature type="region of interest" description="Disordered" evidence="1">
    <location>
        <begin position="83"/>
        <end position="123"/>
    </location>
</feature>
<dbReference type="EMBL" id="BAAAJE010000001">
    <property type="protein sequence ID" value="GAA1125144.1"/>
    <property type="molecule type" value="Genomic_DNA"/>
</dbReference>
<accession>A0ABN1U6K4</accession>
<dbReference type="Proteomes" id="UP001499979">
    <property type="component" value="Unassembled WGS sequence"/>
</dbReference>
<organism evidence="3 4">
    <name type="scientific">Nocardioides aquiterrae</name>
    <dbReference type="NCBI Taxonomy" id="203799"/>
    <lineage>
        <taxon>Bacteria</taxon>
        <taxon>Bacillati</taxon>
        <taxon>Actinomycetota</taxon>
        <taxon>Actinomycetes</taxon>
        <taxon>Propionibacteriales</taxon>
        <taxon>Nocardioidaceae</taxon>
        <taxon>Nocardioides</taxon>
    </lineage>
</organism>
<evidence type="ECO:0000256" key="2">
    <source>
        <dbReference type="SAM" id="Phobius"/>
    </source>
</evidence>
<keyword evidence="2" id="KW-0472">Membrane</keyword>
<evidence type="ECO:0000313" key="3">
    <source>
        <dbReference type="EMBL" id="GAA1125144.1"/>
    </source>
</evidence>
<comment type="caution">
    <text evidence="3">The sequence shown here is derived from an EMBL/GenBank/DDBJ whole genome shotgun (WGS) entry which is preliminary data.</text>
</comment>
<name>A0ABN1U6K4_9ACTN</name>
<evidence type="ECO:0000256" key="1">
    <source>
        <dbReference type="SAM" id="MobiDB-lite"/>
    </source>
</evidence>
<dbReference type="RefSeq" id="WP_343904677.1">
    <property type="nucleotide sequence ID" value="NZ_BAAAJE010000001.1"/>
</dbReference>
<keyword evidence="4" id="KW-1185">Reference proteome</keyword>
<evidence type="ECO:0000313" key="4">
    <source>
        <dbReference type="Proteomes" id="UP001499979"/>
    </source>
</evidence>
<keyword evidence="2" id="KW-0812">Transmembrane</keyword>
<gene>
    <name evidence="3" type="ORF">GCM10009606_01000</name>
</gene>
<reference evidence="3 4" key="1">
    <citation type="journal article" date="2019" name="Int. J. Syst. Evol. Microbiol.">
        <title>The Global Catalogue of Microorganisms (GCM) 10K type strain sequencing project: providing services to taxonomists for standard genome sequencing and annotation.</title>
        <authorList>
            <consortium name="The Broad Institute Genomics Platform"/>
            <consortium name="The Broad Institute Genome Sequencing Center for Infectious Disease"/>
            <person name="Wu L."/>
            <person name="Ma J."/>
        </authorList>
    </citation>
    <scope>NUCLEOTIDE SEQUENCE [LARGE SCALE GENOMIC DNA]</scope>
    <source>
        <strain evidence="3 4">JCM 11813</strain>
    </source>
</reference>
<feature type="transmembrane region" description="Helical" evidence="2">
    <location>
        <begin position="57"/>
        <end position="74"/>
    </location>
</feature>
<sequence>MSEEDQIRRLLADARHDEPIPPDVAGRLDGVLADLRADRPVRPVVTDLAAARRRRRVRTLLVAAAAVVVAGIGVDQLRGADLSGGGDAAGGSATSNERPEIASQDGAGGGSASSAEAPVPGQAGAAVRLDSDRFTRQVARLQGDVRAALNATTDTRLLYSYKSARCRAPGSGRKVPVTYDGAPGVLVFRPPTRDSQVVDLILCGHEGITRTITLPAP</sequence>
<keyword evidence="2" id="KW-1133">Transmembrane helix</keyword>
<proteinExistence type="predicted"/>
<protein>
    <submittedName>
        <fullName evidence="3">Uncharacterized protein</fullName>
    </submittedName>
</protein>